<dbReference type="SMART" id="SM00533">
    <property type="entry name" value="MUTSd"/>
    <property type="match status" value="1"/>
</dbReference>
<dbReference type="GO" id="GO:0006298">
    <property type="term" value="P:mismatch repair"/>
    <property type="evidence" value="ECO:0007669"/>
    <property type="project" value="InterPro"/>
</dbReference>
<dbReference type="GO" id="GO:0005739">
    <property type="term" value="C:mitochondrion"/>
    <property type="evidence" value="ECO:0007669"/>
    <property type="project" value="TreeGrafter"/>
</dbReference>
<evidence type="ECO:0000256" key="8">
    <source>
        <dbReference type="SAM" id="MobiDB-lite"/>
    </source>
</evidence>
<organism evidence="10 11">
    <name type="scientific">Sordaria macrospora</name>
    <dbReference type="NCBI Taxonomy" id="5147"/>
    <lineage>
        <taxon>Eukaryota</taxon>
        <taxon>Fungi</taxon>
        <taxon>Dikarya</taxon>
        <taxon>Ascomycota</taxon>
        <taxon>Pezizomycotina</taxon>
        <taxon>Sordariomycetes</taxon>
        <taxon>Sordariomycetidae</taxon>
        <taxon>Sordariales</taxon>
        <taxon>Sordariaceae</taxon>
        <taxon>Sordaria</taxon>
    </lineage>
</organism>
<feature type="compositionally biased region" description="Low complexity" evidence="8">
    <location>
        <begin position="893"/>
        <end position="923"/>
    </location>
</feature>
<dbReference type="SUPFAM" id="SSF52540">
    <property type="entry name" value="P-loop containing nucleoside triphosphate hydrolases"/>
    <property type="match status" value="1"/>
</dbReference>
<dbReference type="Pfam" id="PF05188">
    <property type="entry name" value="MutS_II"/>
    <property type="match status" value="1"/>
</dbReference>
<keyword evidence="2" id="KW-0547">Nucleotide-binding</keyword>
<keyword evidence="4" id="KW-0067">ATP-binding</keyword>
<evidence type="ECO:0000313" key="11">
    <source>
        <dbReference type="Proteomes" id="UP000433876"/>
    </source>
</evidence>
<dbReference type="SMART" id="SM00534">
    <property type="entry name" value="MUTSac"/>
    <property type="match status" value="1"/>
</dbReference>
<dbReference type="VEuPathDB" id="FungiDB:SMAC_00355"/>
<sequence length="1299" mass="142904">MLPPRPKQVPRLWIASLGQSNSGCRLCVVNNIRTAAPTVGRCRGAAAVSGVGRYYVTTQTSLISAGPRPPSVLLAIPARPVQDITPCCSRLFQLQIRGIKTRTVVQLNDLPLPPVVESAVNGPLLVVEESVQGEGTSTTRRKRVKRTILQLDQLPVSETTLTADPILDAQKDERLNNDTDSGRVKRGRRKAIKLDGLPAPFDAVVEESLPPVEGATEEAAEVEEDEPSTKRKRGKTKTVRLKEIPQGALLPDESFILPQQEEKERSYPAVIQQYRQNMQKFDNCVLLTRVGGFYELYFEHAEEVGPLLNLKVAQRRTSAGSVPMAGFPFFQLERYLKVLVQDLNRHVAIAEEYKNSPSEQIKSGGLMHSRRVSRIITPGTLIDENFMDPYANNYIMAIHLPATKSEEGTSSQEALNSGEGQQKKESLIGLAWLDLSTGNFYTQQTSLISLGSVLSRISPREIVLDKSLESAEEHNILAVLNEERYPFNYSPQGGDIQTLKDWAPMLDAKIPAETVIRFTDDEIKAGNVLLHCVRDRLQGLSMKLQPPIRHDNMQIMAIDKNSMRSLEIKQTMRDGKFAGSLLHAIRRTVTKSGARLLNEWLSAPLTSLSVINARLDLITCFISNPDLSDAITVLLRRSHDTQRLVQKFALNRGDADDLLRLASTIKATEDIVNYLEATITISSSSSEDNIPAQEEEEGHDCLTKLLARISLEQPLKLAKRIWDAIDEEGLVQQHQLEDSETGEMLALAQEIVKDEGTEEDERALLPKGATARCNRARTAATATTAITTTMATTTIDPNLNQNQKEKDTTSSKDKRQSLRNYYGEDTQVWIMKPKANRALAKLHAELESLLERKEKLTEEFRARYAAPSLSLMWKAGLGHVCVVRGRDARLAAAGAGASSVRSRTRTGTASSNGNGNGSSLSDPLDADADADADVNAADVDSASEPSPSPEPESLSTLRTLTATRTTRTFHHPRWTSLGESLDHVRLRIRSEETALFSSLRSNVVTLLIKLRRNALVLDELDIATSLARLATEQNLVRPILHDSQPQENHGKGTTQQTQRKTVIVGGRHPTVEPSLLSRGMTFQKNDCLVGSPGQGRIWLITGPNMAGKSTFLRQNALITILAQMGCYVPADYAELGIVDAIFSRVGSADNLYADQSTFMVEMMETAAILRQATPRSFVIMDEIGRGTTPEDGTAVAFASLHHLLTVNKCRGLFATHFHAVGDMVREQGLMIEDGSSSANGGVAMYCTDVEEDESGGFVYVHKLRKGTNRQSHALKVARLAGLPEPAIKIAQQVLATQEL</sequence>
<reference evidence="10 11" key="1">
    <citation type="submission" date="2017-07" db="EMBL/GenBank/DDBJ databases">
        <title>Genome sequence of the Sordaria macrospora wild type strain R19027.</title>
        <authorList>
            <person name="Nowrousian M."/>
            <person name="Teichert I."/>
            <person name="Kueck U."/>
        </authorList>
    </citation>
    <scope>NUCLEOTIDE SEQUENCE [LARGE SCALE GENOMIC DNA]</scope>
    <source>
        <strain evidence="10 11">R19027</strain>
        <tissue evidence="10">Mycelium</tissue>
    </source>
</reference>
<protein>
    <recommendedName>
        <fullName evidence="9">DNA mismatch repair proteins mutS family domain-containing protein</fullName>
    </recommendedName>
</protein>
<dbReference type="Gene3D" id="3.40.1170.10">
    <property type="entry name" value="DNA repair protein MutS, domain I"/>
    <property type="match status" value="1"/>
</dbReference>
<comment type="caution">
    <text evidence="10">The sequence shown here is derived from an EMBL/GenBank/DDBJ whole genome shotgun (WGS) entry which is preliminary data.</text>
</comment>
<dbReference type="GO" id="GO:0043504">
    <property type="term" value="P:mitochondrial DNA repair"/>
    <property type="evidence" value="ECO:0007669"/>
    <property type="project" value="TreeGrafter"/>
</dbReference>
<dbReference type="InterPro" id="IPR007860">
    <property type="entry name" value="DNA_mmatch_repair_MutS_con_dom"/>
</dbReference>
<evidence type="ECO:0000256" key="4">
    <source>
        <dbReference type="ARBA" id="ARBA00022840"/>
    </source>
</evidence>
<feature type="compositionally biased region" description="Low complexity" evidence="8">
    <location>
        <begin position="933"/>
        <end position="958"/>
    </location>
</feature>
<dbReference type="FunFam" id="1.10.1420.10:FF:000042">
    <property type="entry name" value="DNA mismatch repair protein Msh1"/>
    <property type="match status" value="1"/>
</dbReference>
<dbReference type="GO" id="GO:0005524">
    <property type="term" value="F:ATP binding"/>
    <property type="evidence" value="ECO:0007669"/>
    <property type="project" value="UniProtKB-KW"/>
</dbReference>
<feature type="compositionally biased region" description="Basic and acidic residues" evidence="8">
    <location>
        <begin position="169"/>
        <end position="183"/>
    </location>
</feature>
<evidence type="ECO:0000256" key="3">
    <source>
        <dbReference type="ARBA" id="ARBA00022763"/>
    </source>
</evidence>
<dbReference type="PROSITE" id="PS00486">
    <property type="entry name" value="DNA_MISMATCH_REPAIR_2"/>
    <property type="match status" value="1"/>
</dbReference>
<feature type="compositionally biased region" description="Acidic residues" evidence="8">
    <location>
        <begin position="215"/>
        <end position="226"/>
    </location>
</feature>
<dbReference type="InterPro" id="IPR036187">
    <property type="entry name" value="DNA_mismatch_repair_MutS_sf"/>
</dbReference>
<dbReference type="SUPFAM" id="SSF55271">
    <property type="entry name" value="DNA repair protein MutS, domain I"/>
    <property type="match status" value="1"/>
</dbReference>
<feature type="region of interest" description="Disordered" evidence="8">
    <location>
        <begin position="165"/>
        <end position="186"/>
    </location>
</feature>
<dbReference type="Gene3D" id="3.30.420.110">
    <property type="entry name" value="MutS, connector domain"/>
    <property type="match status" value="1"/>
</dbReference>
<dbReference type="PANTHER" id="PTHR11361">
    <property type="entry name" value="DNA MISMATCH REPAIR PROTEIN MUTS FAMILY MEMBER"/>
    <property type="match status" value="1"/>
</dbReference>
<dbReference type="Gene3D" id="1.10.1420.10">
    <property type="match status" value="1"/>
</dbReference>
<dbReference type="Pfam" id="PF00488">
    <property type="entry name" value="MutS_V"/>
    <property type="match status" value="1"/>
</dbReference>
<dbReference type="InterPro" id="IPR000432">
    <property type="entry name" value="DNA_mismatch_repair_MutS_C"/>
</dbReference>
<dbReference type="FunFam" id="3.40.1170.10:FF:000010">
    <property type="entry name" value="DNA mismatch repair protein Msh1"/>
    <property type="match status" value="1"/>
</dbReference>
<feature type="region of interest" description="Disordered" evidence="8">
    <location>
        <begin position="796"/>
        <end position="818"/>
    </location>
</feature>
<evidence type="ECO:0000256" key="5">
    <source>
        <dbReference type="ARBA" id="ARBA00023125"/>
    </source>
</evidence>
<proteinExistence type="inferred from homology"/>
<dbReference type="InterPro" id="IPR045076">
    <property type="entry name" value="MutS"/>
</dbReference>
<comment type="similarity">
    <text evidence="1">Belongs to the DNA mismatch repair MutS family.</text>
</comment>
<evidence type="ECO:0000256" key="2">
    <source>
        <dbReference type="ARBA" id="ARBA00022741"/>
    </source>
</evidence>
<evidence type="ECO:0000256" key="7">
    <source>
        <dbReference type="SAM" id="Coils"/>
    </source>
</evidence>
<dbReference type="FunFam" id="3.40.50.300:FF:001238">
    <property type="entry name" value="DNA mismatch repair protein"/>
    <property type="match status" value="1"/>
</dbReference>
<dbReference type="SUPFAM" id="SSF48334">
    <property type="entry name" value="DNA repair protein MutS, domain III"/>
    <property type="match status" value="1"/>
</dbReference>
<dbReference type="OMA" id="DTWIMRR"/>
<evidence type="ECO:0000259" key="9">
    <source>
        <dbReference type="PROSITE" id="PS00486"/>
    </source>
</evidence>
<dbReference type="SUPFAM" id="SSF53150">
    <property type="entry name" value="DNA repair protein MutS, domain II"/>
    <property type="match status" value="1"/>
</dbReference>
<dbReference type="Pfam" id="PF01624">
    <property type="entry name" value="MutS_I"/>
    <property type="match status" value="1"/>
</dbReference>
<accession>A0A8S8ZRE3</accession>
<dbReference type="PANTHER" id="PTHR11361:SF34">
    <property type="entry name" value="DNA MISMATCH REPAIR PROTEIN MSH1, MITOCHONDRIAL"/>
    <property type="match status" value="1"/>
</dbReference>
<feature type="domain" description="DNA mismatch repair proteins mutS family" evidence="9">
    <location>
        <begin position="1176"/>
        <end position="1192"/>
    </location>
</feature>
<dbReference type="Gene3D" id="3.40.50.300">
    <property type="entry name" value="P-loop containing nucleotide triphosphate hydrolases"/>
    <property type="match status" value="1"/>
</dbReference>
<dbReference type="InterPro" id="IPR027417">
    <property type="entry name" value="P-loop_NTPase"/>
</dbReference>
<feature type="region of interest" description="Disordered" evidence="8">
    <location>
        <begin position="208"/>
        <end position="238"/>
    </location>
</feature>
<evidence type="ECO:0000256" key="1">
    <source>
        <dbReference type="ARBA" id="ARBA00006271"/>
    </source>
</evidence>
<evidence type="ECO:0000256" key="6">
    <source>
        <dbReference type="ARBA" id="ARBA00023204"/>
    </source>
</evidence>
<dbReference type="Pfam" id="PF05192">
    <property type="entry name" value="MutS_III"/>
    <property type="match status" value="1"/>
</dbReference>
<dbReference type="EMBL" id="NMPR01000093">
    <property type="protein sequence ID" value="KAA8630842.1"/>
    <property type="molecule type" value="Genomic_DNA"/>
</dbReference>
<dbReference type="Proteomes" id="UP000433876">
    <property type="component" value="Unassembled WGS sequence"/>
</dbReference>
<dbReference type="GO" id="GO:0140664">
    <property type="term" value="F:ATP-dependent DNA damage sensor activity"/>
    <property type="evidence" value="ECO:0007669"/>
    <property type="project" value="InterPro"/>
</dbReference>
<keyword evidence="3" id="KW-0227">DNA damage</keyword>
<dbReference type="InterPro" id="IPR016151">
    <property type="entry name" value="DNA_mismatch_repair_MutS_N"/>
</dbReference>
<feature type="compositionally biased region" description="Basic and acidic residues" evidence="8">
    <location>
        <begin position="803"/>
        <end position="816"/>
    </location>
</feature>
<keyword evidence="7" id="KW-0175">Coiled coil</keyword>
<dbReference type="GO" id="GO:0030983">
    <property type="term" value="F:mismatched DNA binding"/>
    <property type="evidence" value="ECO:0007669"/>
    <property type="project" value="InterPro"/>
</dbReference>
<keyword evidence="6" id="KW-0234">DNA repair</keyword>
<dbReference type="InterPro" id="IPR036678">
    <property type="entry name" value="MutS_con_dom_sf"/>
</dbReference>
<keyword evidence="5" id="KW-0238">DNA-binding</keyword>
<feature type="region of interest" description="Disordered" evidence="8">
    <location>
        <begin position="893"/>
        <end position="958"/>
    </location>
</feature>
<name>A0A8S8ZRE3_SORMA</name>
<feature type="coiled-coil region" evidence="7">
    <location>
        <begin position="832"/>
        <end position="863"/>
    </location>
</feature>
<dbReference type="GO" id="GO:0005634">
    <property type="term" value="C:nucleus"/>
    <property type="evidence" value="ECO:0007669"/>
    <property type="project" value="TreeGrafter"/>
</dbReference>
<dbReference type="InterPro" id="IPR007696">
    <property type="entry name" value="DNA_mismatch_repair_MutS_core"/>
</dbReference>
<evidence type="ECO:0000313" key="10">
    <source>
        <dbReference type="EMBL" id="KAA8630842.1"/>
    </source>
</evidence>
<dbReference type="InterPro" id="IPR007695">
    <property type="entry name" value="DNA_mismatch_repair_MutS-lik_N"/>
</dbReference>
<gene>
    <name evidence="10" type="ORF">SMACR_00355</name>
</gene>